<evidence type="ECO:0000256" key="10">
    <source>
        <dbReference type="ARBA" id="ARBA00024448"/>
    </source>
</evidence>
<dbReference type="InterPro" id="IPR000086">
    <property type="entry name" value="NUDIX_hydrolase_dom"/>
</dbReference>
<dbReference type="Gene3D" id="3.90.79.10">
    <property type="entry name" value="Nucleoside Triphosphate Pyrophosphohydrolase"/>
    <property type="match status" value="1"/>
</dbReference>
<dbReference type="PROSITE" id="PS51462">
    <property type="entry name" value="NUDIX"/>
    <property type="match status" value="1"/>
</dbReference>
<evidence type="ECO:0000256" key="17">
    <source>
        <dbReference type="ARBA" id="ARBA00030634"/>
    </source>
</evidence>
<comment type="catalytic activity">
    <reaction evidence="11">
        <text>2-oxo-dATP + H2O = 2-oxo-dAMP + diphosphate + H(+)</text>
        <dbReference type="Rhea" id="RHEA:31583"/>
        <dbReference type="ChEBI" id="CHEBI:15377"/>
        <dbReference type="ChEBI" id="CHEBI:15378"/>
        <dbReference type="ChEBI" id="CHEBI:33019"/>
        <dbReference type="ChEBI" id="CHEBI:63212"/>
        <dbReference type="ChEBI" id="CHEBI:77897"/>
        <dbReference type="EC" id="3.6.1.56"/>
    </reaction>
    <physiologicalReaction direction="left-to-right" evidence="11">
        <dbReference type="Rhea" id="RHEA:31584"/>
    </physiologicalReaction>
</comment>
<dbReference type="EMBL" id="JACHVS010000001">
    <property type="protein sequence ID" value="MBB2996277.1"/>
    <property type="molecule type" value="Genomic_DNA"/>
</dbReference>
<evidence type="ECO:0000256" key="14">
    <source>
        <dbReference type="ARBA" id="ARBA00026103"/>
    </source>
</evidence>
<dbReference type="RefSeq" id="WP_183511548.1">
    <property type="nucleotide sequence ID" value="NZ_BAABGK010000019.1"/>
</dbReference>
<evidence type="ECO:0000313" key="27">
    <source>
        <dbReference type="EMBL" id="MBB2996277.1"/>
    </source>
</evidence>
<evidence type="ECO:0000256" key="8">
    <source>
        <dbReference type="ARBA" id="ARBA00022842"/>
    </source>
</evidence>
<evidence type="ECO:0000256" key="22">
    <source>
        <dbReference type="ARBA" id="ARBA00048894"/>
    </source>
</evidence>
<evidence type="ECO:0000256" key="15">
    <source>
        <dbReference type="ARBA" id="ARBA00026218"/>
    </source>
</evidence>
<evidence type="ECO:0000256" key="19">
    <source>
        <dbReference type="ARBA" id="ARBA00031927"/>
    </source>
</evidence>
<evidence type="ECO:0000256" key="9">
    <source>
        <dbReference type="ARBA" id="ARBA00022884"/>
    </source>
</evidence>
<dbReference type="InterPro" id="IPR020084">
    <property type="entry name" value="NUDIX_hydrolase_CS"/>
</dbReference>
<dbReference type="GO" id="GO:0008828">
    <property type="term" value="F:dATP diphosphatase activity"/>
    <property type="evidence" value="ECO:0007669"/>
    <property type="project" value="UniProtKB-EC"/>
</dbReference>
<evidence type="ECO:0000259" key="26">
    <source>
        <dbReference type="PROSITE" id="PS51462"/>
    </source>
</evidence>
<dbReference type="PANTHER" id="PTHR43758">
    <property type="entry name" value="7,8-DIHYDRO-8-OXOGUANINE TRIPHOSPHATASE"/>
    <property type="match status" value="1"/>
</dbReference>
<dbReference type="EC" id="3.6.1.56" evidence="14"/>
<comment type="catalytic activity">
    <reaction evidence="10">
        <text>8-oxo-dATP + H2O = 8-oxo-dAMP + diphosphate + H(+)</text>
        <dbReference type="Rhea" id="RHEA:65396"/>
        <dbReference type="ChEBI" id="CHEBI:15377"/>
        <dbReference type="ChEBI" id="CHEBI:15378"/>
        <dbReference type="ChEBI" id="CHEBI:33019"/>
        <dbReference type="ChEBI" id="CHEBI:71361"/>
        <dbReference type="ChEBI" id="CHEBI:172871"/>
    </reaction>
    <physiologicalReaction direction="left-to-right" evidence="10">
        <dbReference type="Rhea" id="RHEA:65397"/>
    </physiologicalReaction>
</comment>
<evidence type="ECO:0000256" key="6">
    <source>
        <dbReference type="ARBA" id="ARBA00022723"/>
    </source>
</evidence>
<comment type="caution">
    <text evidence="27">The sequence shown here is derived from an EMBL/GenBank/DDBJ whole genome shotgun (WGS) entry which is preliminary data.</text>
</comment>
<dbReference type="AlphaFoldDB" id="A0A839QKA3"/>
<evidence type="ECO:0000256" key="4">
    <source>
        <dbReference type="ARBA" id="ARBA00011245"/>
    </source>
</evidence>
<evidence type="ECO:0000256" key="20">
    <source>
        <dbReference type="ARBA" id="ARBA00032071"/>
    </source>
</evidence>
<gene>
    <name evidence="27" type="ORF">E9229_002468</name>
</gene>
<dbReference type="Pfam" id="PF00293">
    <property type="entry name" value="NUDIX"/>
    <property type="match status" value="1"/>
</dbReference>
<dbReference type="GO" id="GO:0003723">
    <property type="term" value="F:RNA binding"/>
    <property type="evidence" value="ECO:0007669"/>
    <property type="project" value="UniProtKB-KW"/>
</dbReference>
<dbReference type="GO" id="GO:0042262">
    <property type="term" value="P:DNA protection"/>
    <property type="evidence" value="ECO:0007669"/>
    <property type="project" value="InterPro"/>
</dbReference>
<proteinExistence type="inferred from homology"/>
<dbReference type="PROSITE" id="PS00893">
    <property type="entry name" value="NUDIX_BOX"/>
    <property type="match status" value="1"/>
</dbReference>
<evidence type="ECO:0000256" key="23">
    <source>
        <dbReference type="ARBA" id="ARBA00049032"/>
    </source>
</evidence>
<evidence type="ECO:0000256" key="18">
    <source>
        <dbReference type="ARBA" id="ARBA00030682"/>
    </source>
</evidence>
<sequence>MPKREHPVNVVLCLPVRGAGTGAEVLLGLKRHGFGAGKVVAPGGKIEPGEAPADAATRELREETGLGALPDSLEPAARVLFRFPAAPAADMDCTVFLTRVFTGHAVPTDELLPEWHPVSAPPYPRMWDDSAYWLGLLLDGRRFDARIVLAENNQAVARFDLVDWMNEKIPSHPATATAFPDIT</sequence>
<evidence type="ECO:0000256" key="2">
    <source>
        <dbReference type="ARBA" id="ARBA00004496"/>
    </source>
</evidence>
<evidence type="ECO:0000256" key="16">
    <source>
        <dbReference type="ARBA" id="ARBA00029673"/>
    </source>
</evidence>
<comment type="cofactor">
    <cofactor evidence="1">
        <name>Mg(2+)</name>
        <dbReference type="ChEBI" id="CHEBI:18420"/>
    </cofactor>
</comment>
<dbReference type="InterPro" id="IPR003563">
    <property type="entry name" value="8ODP"/>
</dbReference>
<comment type="catalytic activity">
    <reaction evidence="22">
        <text>O(6)-methyl-dGTP + H2O = O(6)-methyl-dGMP + diphosphate + H(+)</text>
        <dbReference type="Rhea" id="RHEA:67600"/>
        <dbReference type="ChEBI" id="CHEBI:15377"/>
        <dbReference type="ChEBI" id="CHEBI:15378"/>
        <dbReference type="ChEBI" id="CHEBI:33019"/>
        <dbReference type="ChEBI" id="CHEBI:169974"/>
        <dbReference type="ChEBI" id="CHEBI:169975"/>
    </reaction>
    <physiologicalReaction direction="left-to-right" evidence="22">
        <dbReference type="Rhea" id="RHEA:67601"/>
    </physiologicalReaction>
</comment>
<comment type="subcellular location">
    <subcellularLocation>
        <location evidence="2">Cytoplasm</location>
    </subcellularLocation>
</comment>
<keyword evidence="6" id="KW-0479">Metal-binding</keyword>
<evidence type="ECO:0000256" key="24">
    <source>
        <dbReference type="ARBA" id="ARBA00053094"/>
    </source>
</evidence>
<comment type="function">
    <text evidence="24">Oxidized purine nucleoside triphosphate hydrolase which is a prominent sanitizer of the oxidized nucleotide pool. Catalyzes the hydrolysis of 2-oxo-dATP (2-hydroxy-dATP) into 2-oxo-dAMP. Also has a significant hydrolase activity toward 2-oxo-ATP, 8-oxo-dGTP and 8-oxo-dATP. Through the hydrolysis of oxidized purine nucleoside triphosphates, prevents their incorporation into DNA and the subsequent transversions A:T to C:G and G:C to T:A. Also catalyzes the hydrolysis of methylated purine nucleoside triphosphate preventing their integration into DNA. Through this antimutagenic activity protects cells from oxidative stress.</text>
</comment>
<dbReference type="Proteomes" id="UP000523000">
    <property type="component" value="Unassembled WGS sequence"/>
</dbReference>
<evidence type="ECO:0000256" key="12">
    <source>
        <dbReference type="ARBA" id="ARBA00024486"/>
    </source>
</evidence>
<dbReference type="PRINTS" id="PR01403">
    <property type="entry name" value="8OXTPHPHTASE"/>
</dbReference>
<evidence type="ECO:0000256" key="5">
    <source>
        <dbReference type="ARBA" id="ARBA00022490"/>
    </source>
</evidence>
<comment type="catalytic activity">
    <reaction evidence="23">
        <text>N(6)-methyl-dATP + H2O = N(6)-methyl-dAMP + diphosphate + H(+)</text>
        <dbReference type="Rhea" id="RHEA:67604"/>
        <dbReference type="ChEBI" id="CHEBI:15377"/>
        <dbReference type="ChEBI" id="CHEBI:15378"/>
        <dbReference type="ChEBI" id="CHEBI:33019"/>
        <dbReference type="ChEBI" id="CHEBI:169976"/>
        <dbReference type="ChEBI" id="CHEBI:172872"/>
    </reaction>
    <physiologicalReaction direction="left-to-right" evidence="23">
        <dbReference type="Rhea" id="RHEA:67605"/>
    </physiologicalReaction>
</comment>
<evidence type="ECO:0000256" key="3">
    <source>
        <dbReference type="ARBA" id="ARBA00005582"/>
    </source>
</evidence>
<evidence type="ECO:0000256" key="25">
    <source>
        <dbReference type="RuleBase" id="RU003476"/>
    </source>
</evidence>
<dbReference type="SUPFAM" id="SSF55811">
    <property type="entry name" value="Nudix"/>
    <property type="match status" value="1"/>
</dbReference>
<evidence type="ECO:0000256" key="13">
    <source>
        <dbReference type="ARBA" id="ARBA00024596"/>
    </source>
</evidence>
<dbReference type="PANTHER" id="PTHR43758:SF2">
    <property type="entry name" value="OXIDIZED PURINE NUCLEOSIDE TRIPHOSPHATE HYDROLASE"/>
    <property type="match status" value="1"/>
</dbReference>
<organism evidence="27 28">
    <name type="scientific">Paeniglutamicibacter cryotolerans</name>
    <dbReference type="NCBI Taxonomy" id="670079"/>
    <lineage>
        <taxon>Bacteria</taxon>
        <taxon>Bacillati</taxon>
        <taxon>Actinomycetota</taxon>
        <taxon>Actinomycetes</taxon>
        <taxon>Micrococcales</taxon>
        <taxon>Micrococcaceae</taxon>
        <taxon>Paeniglutamicibacter</taxon>
    </lineage>
</organism>
<comment type="catalytic activity">
    <reaction evidence="21">
        <text>N(6)-methyl-ATP + H2O = N(6)-methyl-AMP + diphosphate + H(+)</text>
        <dbReference type="Rhea" id="RHEA:67608"/>
        <dbReference type="ChEBI" id="CHEBI:15377"/>
        <dbReference type="ChEBI" id="CHEBI:15378"/>
        <dbReference type="ChEBI" id="CHEBI:33019"/>
        <dbReference type="ChEBI" id="CHEBI:144842"/>
        <dbReference type="ChEBI" id="CHEBI:172873"/>
    </reaction>
    <physiologicalReaction direction="left-to-right" evidence="21">
        <dbReference type="Rhea" id="RHEA:67609"/>
    </physiologicalReaction>
</comment>
<comment type="similarity">
    <text evidence="3 25">Belongs to the Nudix hydrolase family.</text>
</comment>
<keyword evidence="9" id="KW-0694">RNA-binding</keyword>
<feature type="domain" description="Nudix hydrolase" evidence="26">
    <location>
        <begin position="3"/>
        <end position="142"/>
    </location>
</feature>
<keyword evidence="8" id="KW-0460">Magnesium</keyword>
<evidence type="ECO:0000256" key="11">
    <source>
        <dbReference type="ARBA" id="ARBA00024459"/>
    </source>
</evidence>
<dbReference type="GO" id="GO:0008413">
    <property type="term" value="F:8-oxo-7,8-dihydroguanosine triphosphate pyrophosphatase activity"/>
    <property type="evidence" value="ECO:0007669"/>
    <property type="project" value="InterPro"/>
</dbReference>
<accession>A0A839QKA3</accession>
<comment type="catalytic activity">
    <reaction evidence="13">
        <text>2-oxo-ATP + H2O = 2-oxo-AMP + diphosphate + H(+)</text>
        <dbReference type="Rhea" id="RHEA:67392"/>
        <dbReference type="ChEBI" id="CHEBI:15377"/>
        <dbReference type="ChEBI" id="CHEBI:15378"/>
        <dbReference type="ChEBI" id="CHEBI:33019"/>
        <dbReference type="ChEBI" id="CHEBI:71395"/>
        <dbReference type="ChEBI" id="CHEBI:172878"/>
    </reaction>
    <physiologicalReaction direction="left-to-right" evidence="13">
        <dbReference type="Rhea" id="RHEA:67393"/>
    </physiologicalReaction>
</comment>
<protein>
    <recommendedName>
        <fullName evidence="15">Oxidized purine nucleoside triphosphate hydrolase</fullName>
        <ecNumber evidence="14">3.6.1.56</ecNumber>
    </recommendedName>
    <alternativeName>
        <fullName evidence="19">2-hydroxy-dATP diphosphatase</fullName>
    </alternativeName>
    <alternativeName>
        <fullName evidence="18">7,8-dihydro-8-oxoguanine triphosphatase</fullName>
    </alternativeName>
    <alternativeName>
        <fullName evidence="17">8-oxo-dGTPase</fullName>
    </alternativeName>
    <alternativeName>
        <fullName evidence="20">Methylated purine nucleoside triphosphate hydrolase</fullName>
    </alternativeName>
    <alternativeName>
        <fullName evidence="16">Nucleoside diphosphate-linked moiety X motif 1</fullName>
    </alternativeName>
</protein>
<comment type="subunit">
    <text evidence="4">Monomer.</text>
</comment>
<keyword evidence="28" id="KW-1185">Reference proteome</keyword>
<dbReference type="GO" id="GO:0046872">
    <property type="term" value="F:metal ion binding"/>
    <property type="evidence" value="ECO:0007669"/>
    <property type="project" value="UniProtKB-KW"/>
</dbReference>
<reference evidence="27 28" key="1">
    <citation type="submission" date="2020-08" db="EMBL/GenBank/DDBJ databases">
        <title>Sequencing the genomes of 1000 actinobacteria strains.</title>
        <authorList>
            <person name="Klenk H.-P."/>
        </authorList>
    </citation>
    <scope>NUCLEOTIDE SEQUENCE [LARGE SCALE GENOMIC DNA]</scope>
    <source>
        <strain evidence="27 28">DSM 22826</strain>
    </source>
</reference>
<dbReference type="CDD" id="cd03427">
    <property type="entry name" value="NUDIX_MTH1_Nudt1"/>
    <property type="match status" value="1"/>
</dbReference>
<keyword evidence="7 25" id="KW-0378">Hydrolase</keyword>
<keyword evidence="5" id="KW-0963">Cytoplasm</keyword>
<dbReference type="InterPro" id="IPR015797">
    <property type="entry name" value="NUDIX_hydrolase-like_dom_sf"/>
</dbReference>
<evidence type="ECO:0000256" key="21">
    <source>
        <dbReference type="ARBA" id="ARBA00048002"/>
    </source>
</evidence>
<dbReference type="PRINTS" id="PR00502">
    <property type="entry name" value="NUDIXFAMILY"/>
</dbReference>
<name>A0A839QKA3_9MICC</name>
<evidence type="ECO:0000313" key="28">
    <source>
        <dbReference type="Proteomes" id="UP000523000"/>
    </source>
</evidence>
<comment type="catalytic activity">
    <reaction evidence="12">
        <text>8-oxo-dGTP + H2O = 8-oxo-dGMP + diphosphate + H(+)</text>
        <dbReference type="Rhea" id="RHEA:31575"/>
        <dbReference type="ChEBI" id="CHEBI:15377"/>
        <dbReference type="ChEBI" id="CHEBI:15378"/>
        <dbReference type="ChEBI" id="CHEBI:33019"/>
        <dbReference type="ChEBI" id="CHEBI:63224"/>
        <dbReference type="ChEBI" id="CHEBI:77896"/>
    </reaction>
    <physiologicalReaction direction="left-to-right" evidence="12">
        <dbReference type="Rhea" id="RHEA:31576"/>
    </physiologicalReaction>
</comment>
<dbReference type="InterPro" id="IPR020476">
    <property type="entry name" value="Nudix_hydrolase"/>
</dbReference>
<dbReference type="GO" id="GO:0005737">
    <property type="term" value="C:cytoplasm"/>
    <property type="evidence" value="ECO:0007669"/>
    <property type="project" value="UniProtKB-SubCell"/>
</dbReference>
<evidence type="ECO:0000256" key="1">
    <source>
        <dbReference type="ARBA" id="ARBA00001946"/>
    </source>
</evidence>
<evidence type="ECO:0000256" key="7">
    <source>
        <dbReference type="ARBA" id="ARBA00022801"/>
    </source>
</evidence>